<dbReference type="Proteomes" id="UP000240542">
    <property type="component" value="Unassembled WGS sequence"/>
</dbReference>
<dbReference type="Gene3D" id="3.90.190.10">
    <property type="entry name" value="Protein tyrosine phosphatase superfamily"/>
    <property type="match status" value="1"/>
</dbReference>
<protein>
    <submittedName>
        <fullName evidence="5">ADP-ribosylglycohydrolase</fullName>
    </submittedName>
</protein>
<feature type="binding site" evidence="3">
    <location>
        <position position="292"/>
    </location>
    <ligand>
        <name>Mg(2+)</name>
        <dbReference type="ChEBI" id="CHEBI:18420"/>
        <label>1</label>
    </ligand>
</feature>
<comment type="similarity">
    <text evidence="1">Belongs to the ADP-ribosylglycohydrolase family.</text>
</comment>
<dbReference type="InterPro" id="IPR016130">
    <property type="entry name" value="Tyr_Pase_AS"/>
</dbReference>
<dbReference type="PROSITE" id="PS50056">
    <property type="entry name" value="TYR_PHOSPHATASE_2"/>
    <property type="match status" value="1"/>
</dbReference>
<evidence type="ECO:0000256" key="2">
    <source>
        <dbReference type="ARBA" id="ARBA00022801"/>
    </source>
</evidence>
<dbReference type="SUPFAM" id="SSF101478">
    <property type="entry name" value="ADP-ribosylglycohydrolase"/>
    <property type="match status" value="1"/>
</dbReference>
<sequence>MAARAGAPRPAEHPADRFRLDRISGVLLGAACGDALGVPYEFARRLTAHETPHMLGGGLGPYAPGEYSDDTQMAVCLAQVTAGVPDLLSTAALNGVAENFLTWRREGATDIGDQTRAILDEALPSGGTPEVAARMLAAAAARYASGAPGAGNGSLMRTAPIALAYPHDPRATAELAALYGRLTHADPLAEDACVLWCEGIRQAVDNGGFEGVRNGLALLPEERRAQWAARLDQAETRPPHAFSPNGFVVSALQAAYSAIMTTPVPESRPAEGVFAADHFRLALENAVRAGDDTDTVAAIAGALLGARWGVSAVPWQWQRAVHGWPGIHSRDLISLAVRTATNDRPNAYGWPHCRRHPHYADVTAPFSVAHPHDPGVVLGNLRLAQPWAGRVDAVVSLCATGSEDFAEVPRADHIQIWLVDLPGENAHDHFAVEQAARAVAGLRDEGRTVLLHCAAGRSRTPAVAARYAAIRGVDTARALAEVMAALAPNAPRLNSELRRFVFELAGRTDPDPGADHPRTMLMGPR</sequence>
<evidence type="ECO:0000259" key="4">
    <source>
        <dbReference type="PROSITE" id="PS50056"/>
    </source>
</evidence>
<feature type="binding site" evidence="3">
    <location>
        <position position="70"/>
    </location>
    <ligand>
        <name>Mg(2+)</name>
        <dbReference type="ChEBI" id="CHEBI:18420"/>
        <label>1</label>
    </ligand>
</feature>
<feature type="binding site" evidence="3">
    <location>
        <position position="295"/>
    </location>
    <ligand>
        <name>Mg(2+)</name>
        <dbReference type="ChEBI" id="CHEBI:18420"/>
        <label>1</label>
    </ligand>
</feature>
<dbReference type="Gene3D" id="1.10.4080.10">
    <property type="entry name" value="ADP-ribosylation/Crystallin J1"/>
    <property type="match status" value="1"/>
</dbReference>
<feature type="binding site" evidence="3">
    <location>
        <position position="69"/>
    </location>
    <ligand>
        <name>Mg(2+)</name>
        <dbReference type="ChEBI" id="CHEBI:18420"/>
        <label>1</label>
    </ligand>
</feature>
<comment type="caution">
    <text evidence="5">The sequence shown here is derived from an EMBL/GenBank/DDBJ whole genome shotgun (WGS) entry which is preliminary data.</text>
</comment>
<comment type="cofactor">
    <cofactor evidence="3">
        <name>Mg(2+)</name>
        <dbReference type="ChEBI" id="CHEBI:18420"/>
    </cofactor>
    <text evidence="3">Binds 2 magnesium ions per subunit.</text>
</comment>
<dbReference type="InterPro" id="IPR036705">
    <property type="entry name" value="Ribosyl_crysJ1_sf"/>
</dbReference>
<dbReference type="Pfam" id="PF03747">
    <property type="entry name" value="ADP_ribosyl_GH"/>
    <property type="match status" value="1"/>
</dbReference>
<organism evidence="5 6">
    <name type="scientific">Murinocardiopsis flavida</name>
    <dbReference type="NCBI Taxonomy" id="645275"/>
    <lineage>
        <taxon>Bacteria</taxon>
        <taxon>Bacillati</taxon>
        <taxon>Actinomycetota</taxon>
        <taxon>Actinomycetes</taxon>
        <taxon>Streptosporangiales</taxon>
        <taxon>Nocardiopsidaceae</taxon>
        <taxon>Murinocardiopsis</taxon>
    </lineage>
</organism>
<evidence type="ECO:0000256" key="3">
    <source>
        <dbReference type="PIRSR" id="PIRSR605502-1"/>
    </source>
</evidence>
<feature type="binding site" evidence="3">
    <location>
        <position position="68"/>
    </location>
    <ligand>
        <name>Mg(2+)</name>
        <dbReference type="ChEBI" id="CHEBI:18420"/>
        <label>1</label>
    </ligand>
</feature>
<dbReference type="GO" id="GO:0046872">
    <property type="term" value="F:metal ion binding"/>
    <property type="evidence" value="ECO:0007669"/>
    <property type="project" value="UniProtKB-KW"/>
</dbReference>
<accession>A0A2P8DDT9</accession>
<keyword evidence="3" id="KW-0460">Magnesium</keyword>
<proteinExistence type="inferred from homology"/>
<feature type="binding site" evidence="3">
    <location>
        <position position="294"/>
    </location>
    <ligand>
        <name>Mg(2+)</name>
        <dbReference type="ChEBI" id="CHEBI:18420"/>
        <label>1</label>
    </ligand>
</feature>
<dbReference type="OrthoDB" id="9798107at2"/>
<keyword evidence="3" id="KW-0479">Metal-binding</keyword>
<dbReference type="InterPro" id="IPR000387">
    <property type="entry name" value="Tyr_Pase_dom"/>
</dbReference>
<feature type="domain" description="Tyrosine specific protein phosphatases" evidence="4">
    <location>
        <begin position="433"/>
        <end position="482"/>
    </location>
</feature>
<dbReference type="InterPro" id="IPR005502">
    <property type="entry name" value="Ribosyl_crysJ1"/>
</dbReference>
<dbReference type="PANTHER" id="PTHR16222:SF24">
    <property type="entry name" value="ADP-RIBOSYLHYDROLASE ARH3"/>
    <property type="match status" value="1"/>
</dbReference>
<name>A0A2P8DDT9_9ACTN</name>
<gene>
    <name evidence="5" type="ORF">CLV63_11553</name>
</gene>
<dbReference type="InterPro" id="IPR029021">
    <property type="entry name" value="Prot-tyrosine_phosphatase-like"/>
</dbReference>
<keyword evidence="6" id="KW-1185">Reference proteome</keyword>
<dbReference type="InterPro" id="IPR050792">
    <property type="entry name" value="ADP-ribosylglycohydrolase"/>
</dbReference>
<dbReference type="PANTHER" id="PTHR16222">
    <property type="entry name" value="ADP-RIBOSYLGLYCOHYDROLASE"/>
    <property type="match status" value="1"/>
</dbReference>
<evidence type="ECO:0000313" key="5">
    <source>
        <dbReference type="EMBL" id="PSK95393.1"/>
    </source>
</evidence>
<evidence type="ECO:0000313" key="6">
    <source>
        <dbReference type="Proteomes" id="UP000240542"/>
    </source>
</evidence>
<dbReference type="GO" id="GO:0016787">
    <property type="term" value="F:hydrolase activity"/>
    <property type="evidence" value="ECO:0007669"/>
    <property type="project" value="UniProtKB-KW"/>
</dbReference>
<evidence type="ECO:0000256" key="1">
    <source>
        <dbReference type="ARBA" id="ARBA00010702"/>
    </source>
</evidence>
<dbReference type="RefSeq" id="WP_106584737.1">
    <property type="nucleotide sequence ID" value="NZ_PYGA01000015.1"/>
</dbReference>
<dbReference type="PROSITE" id="PS00383">
    <property type="entry name" value="TYR_PHOSPHATASE_1"/>
    <property type="match status" value="1"/>
</dbReference>
<reference evidence="5 6" key="1">
    <citation type="submission" date="2018-03" db="EMBL/GenBank/DDBJ databases">
        <title>Genomic Encyclopedia of Archaeal and Bacterial Type Strains, Phase II (KMG-II): from individual species to whole genera.</title>
        <authorList>
            <person name="Goeker M."/>
        </authorList>
    </citation>
    <scope>NUCLEOTIDE SEQUENCE [LARGE SCALE GENOMIC DNA]</scope>
    <source>
        <strain evidence="5 6">DSM 45312</strain>
    </source>
</reference>
<dbReference type="SUPFAM" id="SSF52799">
    <property type="entry name" value="(Phosphotyrosine protein) phosphatases II"/>
    <property type="match status" value="1"/>
</dbReference>
<dbReference type="AlphaFoldDB" id="A0A2P8DDT9"/>
<keyword evidence="2 5" id="KW-0378">Hydrolase</keyword>
<dbReference type="EMBL" id="PYGA01000015">
    <property type="protein sequence ID" value="PSK95393.1"/>
    <property type="molecule type" value="Genomic_DNA"/>
</dbReference>